<evidence type="ECO:0000313" key="2">
    <source>
        <dbReference type="Proteomes" id="UP001202328"/>
    </source>
</evidence>
<organism evidence="1 2">
    <name type="scientific">Papaver atlanticum</name>
    <dbReference type="NCBI Taxonomy" id="357466"/>
    <lineage>
        <taxon>Eukaryota</taxon>
        <taxon>Viridiplantae</taxon>
        <taxon>Streptophyta</taxon>
        <taxon>Embryophyta</taxon>
        <taxon>Tracheophyta</taxon>
        <taxon>Spermatophyta</taxon>
        <taxon>Magnoliopsida</taxon>
        <taxon>Ranunculales</taxon>
        <taxon>Papaveraceae</taxon>
        <taxon>Papaveroideae</taxon>
        <taxon>Papaver</taxon>
    </lineage>
</organism>
<dbReference type="SUPFAM" id="SSF58069">
    <property type="entry name" value="Virus ectodomain"/>
    <property type="match status" value="1"/>
</dbReference>
<sequence length="296" mass="33997">MRKWFSDLLCCRLKMSKNPVLRFVGRLKTNKSRPNMKQKCKANEDPGIIPTVVIEEVSILELGSYLVLEDDKKQASTDITFASNPTFRYQHRGSLVSVINYYKVPEGTMRALPNIRVLGYGYLRICTPDVSKSEDNAQKWPRSSIWDVKKKIVEIHSCRTLLNQLTVDKMTWQPWESHIHVLGSEIGWWLQSSQTQGQYFPGLASITYSWEKGIGCKTIPHLLFPLANLKILGSTVTHFKQYVIHPVWEVETYGYVGDLHKHLIEELAEHVPIPPPQHLSFDKADTCLQESVDFTQ</sequence>
<gene>
    <name evidence="1" type="ORF">MKW98_009954</name>
</gene>
<dbReference type="AlphaFoldDB" id="A0AAD4T4L1"/>
<comment type="caution">
    <text evidence="1">The sequence shown here is derived from an EMBL/GenBank/DDBJ whole genome shotgun (WGS) entry which is preliminary data.</text>
</comment>
<dbReference type="Proteomes" id="UP001202328">
    <property type="component" value="Unassembled WGS sequence"/>
</dbReference>
<evidence type="ECO:0000313" key="1">
    <source>
        <dbReference type="EMBL" id="KAI3935035.1"/>
    </source>
</evidence>
<dbReference type="EMBL" id="JAJJMB010006318">
    <property type="protein sequence ID" value="KAI3935035.1"/>
    <property type="molecule type" value="Genomic_DNA"/>
</dbReference>
<protein>
    <submittedName>
        <fullName evidence="1">Uncharacterized protein</fullName>
    </submittedName>
</protein>
<name>A0AAD4T4L1_9MAGN</name>
<reference evidence="1" key="1">
    <citation type="submission" date="2022-04" db="EMBL/GenBank/DDBJ databases">
        <title>A functionally conserved STORR gene fusion in Papaver species that diverged 16.8 million years ago.</title>
        <authorList>
            <person name="Catania T."/>
        </authorList>
    </citation>
    <scope>NUCLEOTIDE SEQUENCE</scope>
    <source>
        <strain evidence="1">S-188037</strain>
    </source>
</reference>
<accession>A0AAD4T4L1</accession>
<keyword evidence="2" id="KW-1185">Reference proteome</keyword>
<proteinExistence type="predicted"/>